<dbReference type="EMBL" id="JATAAI010000029">
    <property type="protein sequence ID" value="KAK1736293.1"/>
    <property type="molecule type" value="Genomic_DNA"/>
</dbReference>
<feature type="active site" description="Nucleophile" evidence="3">
    <location>
        <position position="30"/>
    </location>
</feature>
<dbReference type="PROSITE" id="PS00194">
    <property type="entry name" value="THIOREDOXIN_1"/>
    <property type="match status" value="1"/>
</dbReference>
<comment type="caution">
    <text evidence="6">The sequence shown here is derived from an EMBL/GenBank/DDBJ whole genome shotgun (WGS) entry which is preliminary data.</text>
</comment>
<evidence type="ECO:0000259" key="5">
    <source>
        <dbReference type="PROSITE" id="PS51352"/>
    </source>
</evidence>
<evidence type="ECO:0000313" key="6">
    <source>
        <dbReference type="EMBL" id="KAK1736293.1"/>
    </source>
</evidence>
<evidence type="ECO:0000256" key="3">
    <source>
        <dbReference type="PIRSR" id="PIRSR000077-1"/>
    </source>
</evidence>
<dbReference type="Proteomes" id="UP001224775">
    <property type="component" value="Unassembled WGS sequence"/>
</dbReference>
<keyword evidence="1 4" id="KW-1015">Disulfide bond</keyword>
<evidence type="ECO:0000256" key="1">
    <source>
        <dbReference type="ARBA" id="ARBA00023157"/>
    </source>
</evidence>
<protein>
    <recommendedName>
        <fullName evidence="2">Thioredoxin</fullName>
    </recommendedName>
</protein>
<dbReference type="AlphaFoldDB" id="A0AAD8XZG0"/>
<dbReference type="Gene3D" id="3.40.30.10">
    <property type="entry name" value="Glutaredoxin"/>
    <property type="match status" value="1"/>
</dbReference>
<feature type="site" description="Contributes to redox potential value" evidence="3">
    <location>
        <position position="32"/>
    </location>
</feature>
<comment type="similarity">
    <text evidence="2">Belongs to the thioredoxin family.</text>
</comment>
<dbReference type="SUPFAM" id="SSF52833">
    <property type="entry name" value="Thioredoxin-like"/>
    <property type="match status" value="1"/>
</dbReference>
<feature type="site" description="Contributes to redox potential value" evidence="3">
    <location>
        <position position="31"/>
    </location>
</feature>
<dbReference type="CDD" id="cd02947">
    <property type="entry name" value="TRX_family"/>
    <property type="match status" value="1"/>
</dbReference>
<sequence>MVKYVESEGEWMALMNEEKLVVVDFTASWCGPCRMVAPHFEALSKEYTNVIFVKVDVDKQDKITQMCGVQVMPTFQFFKGGQKVDELKGADVATLKSKVAALA</sequence>
<feature type="disulfide bond" description="Redox-active" evidence="4">
    <location>
        <begin position="30"/>
        <end position="33"/>
    </location>
</feature>
<dbReference type="InterPro" id="IPR013766">
    <property type="entry name" value="Thioredoxin_domain"/>
</dbReference>
<dbReference type="PROSITE" id="PS51352">
    <property type="entry name" value="THIOREDOXIN_2"/>
    <property type="match status" value="1"/>
</dbReference>
<feature type="domain" description="Thioredoxin" evidence="5">
    <location>
        <begin position="1"/>
        <end position="103"/>
    </location>
</feature>
<dbReference type="Pfam" id="PF00085">
    <property type="entry name" value="Thioredoxin"/>
    <property type="match status" value="1"/>
</dbReference>
<feature type="active site" description="Nucleophile" evidence="3">
    <location>
        <position position="33"/>
    </location>
</feature>
<feature type="site" description="Deprotonates C-terminal active site Cys" evidence="3">
    <location>
        <position position="24"/>
    </location>
</feature>
<gene>
    <name evidence="6" type="ORF">QTG54_012893</name>
</gene>
<evidence type="ECO:0000256" key="2">
    <source>
        <dbReference type="PIRNR" id="PIRNR000077"/>
    </source>
</evidence>
<evidence type="ECO:0000256" key="4">
    <source>
        <dbReference type="PIRSR" id="PIRSR000077-4"/>
    </source>
</evidence>
<accession>A0AAD8XZG0</accession>
<dbReference type="PANTHER" id="PTHR46115">
    <property type="entry name" value="THIOREDOXIN-LIKE PROTEIN 1"/>
    <property type="match status" value="1"/>
</dbReference>
<proteinExistence type="inferred from homology"/>
<dbReference type="InterPro" id="IPR036249">
    <property type="entry name" value="Thioredoxin-like_sf"/>
</dbReference>
<dbReference type="InterPro" id="IPR005746">
    <property type="entry name" value="Thioredoxin"/>
</dbReference>
<keyword evidence="7" id="KW-1185">Reference proteome</keyword>
<dbReference type="GO" id="GO:0015035">
    <property type="term" value="F:protein-disulfide reductase activity"/>
    <property type="evidence" value="ECO:0007669"/>
    <property type="project" value="InterPro"/>
</dbReference>
<dbReference type="FunFam" id="3.40.30.10:FF:000245">
    <property type="entry name" value="Thioredoxin"/>
    <property type="match status" value="1"/>
</dbReference>
<dbReference type="PRINTS" id="PR00421">
    <property type="entry name" value="THIOREDOXIN"/>
</dbReference>
<name>A0AAD8XZG0_9STRA</name>
<keyword evidence="4" id="KW-0676">Redox-active center</keyword>
<dbReference type="InterPro" id="IPR017937">
    <property type="entry name" value="Thioredoxin_CS"/>
</dbReference>
<dbReference type="PIRSF" id="PIRSF000077">
    <property type="entry name" value="Thioredoxin"/>
    <property type="match status" value="1"/>
</dbReference>
<evidence type="ECO:0000313" key="7">
    <source>
        <dbReference type="Proteomes" id="UP001224775"/>
    </source>
</evidence>
<organism evidence="6 7">
    <name type="scientific">Skeletonema marinoi</name>
    <dbReference type="NCBI Taxonomy" id="267567"/>
    <lineage>
        <taxon>Eukaryota</taxon>
        <taxon>Sar</taxon>
        <taxon>Stramenopiles</taxon>
        <taxon>Ochrophyta</taxon>
        <taxon>Bacillariophyta</taxon>
        <taxon>Coscinodiscophyceae</taxon>
        <taxon>Thalassiosirophycidae</taxon>
        <taxon>Thalassiosirales</taxon>
        <taxon>Skeletonemataceae</taxon>
        <taxon>Skeletonema</taxon>
        <taxon>Skeletonema marinoi-dohrnii complex</taxon>
    </lineage>
</organism>
<reference evidence="6" key="1">
    <citation type="submission" date="2023-06" db="EMBL/GenBank/DDBJ databases">
        <title>Survivors Of The Sea: Transcriptome response of Skeletonema marinoi to long-term dormancy.</title>
        <authorList>
            <person name="Pinder M.I.M."/>
            <person name="Kourtchenko O."/>
            <person name="Robertson E.K."/>
            <person name="Larsson T."/>
            <person name="Maumus F."/>
            <person name="Osuna-Cruz C.M."/>
            <person name="Vancaester E."/>
            <person name="Stenow R."/>
            <person name="Vandepoele K."/>
            <person name="Ploug H."/>
            <person name="Bruchert V."/>
            <person name="Godhe A."/>
            <person name="Topel M."/>
        </authorList>
    </citation>
    <scope>NUCLEOTIDE SEQUENCE</scope>
    <source>
        <strain evidence="6">R05AC</strain>
    </source>
</reference>